<feature type="transmembrane region" description="Helical" evidence="4">
    <location>
        <begin position="203"/>
        <end position="222"/>
    </location>
</feature>
<dbReference type="KEGG" id="tnl:113499554"/>
<keyword evidence="4" id="KW-0472">Membrane</keyword>
<evidence type="ECO:0000256" key="4">
    <source>
        <dbReference type="SAM" id="Phobius"/>
    </source>
</evidence>
<dbReference type="PANTHER" id="PTHR48043:SF159">
    <property type="entry name" value="EG:EG0003.4 PROTEIN-RELATED"/>
    <property type="match status" value="1"/>
</dbReference>
<evidence type="ECO:0000313" key="5">
    <source>
        <dbReference type="Proteomes" id="UP000322000"/>
    </source>
</evidence>
<dbReference type="OrthoDB" id="5835829at2759"/>
<organism evidence="5 6">
    <name type="scientific">Trichoplusia ni</name>
    <name type="common">Cabbage looper</name>
    <dbReference type="NCBI Taxonomy" id="7111"/>
    <lineage>
        <taxon>Eukaryota</taxon>
        <taxon>Metazoa</taxon>
        <taxon>Ecdysozoa</taxon>
        <taxon>Arthropoda</taxon>
        <taxon>Hexapoda</taxon>
        <taxon>Insecta</taxon>
        <taxon>Pterygota</taxon>
        <taxon>Neoptera</taxon>
        <taxon>Endopterygota</taxon>
        <taxon>Lepidoptera</taxon>
        <taxon>Glossata</taxon>
        <taxon>Ditrysia</taxon>
        <taxon>Noctuoidea</taxon>
        <taxon>Noctuidae</taxon>
        <taxon>Plusiinae</taxon>
        <taxon>Trichoplusia</taxon>
    </lineage>
</organism>
<keyword evidence="2" id="KW-0328">Glycosyltransferase</keyword>
<reference evidence="6" key="1">
    <citation type="submission" date="2025-08" db="UniProtKB">
        <authorList>
            <consortium name="RefSeq"/>
        </authorList>
    </citation>
    <scope>IDENTIFICATION</scope>
</reference>
<dbReference type="AlphaFoldDB" id="A0A7E5W5E8"/>
<dbReference type="GeneID" id="113499554"/>
<protein>
    <submittedName>
        <fullName evidence="6">UDP-glucuronosyltransferase 2B2-like</fullName>
    </submittedName>
</protein>
<proteinExistence type="inferred from homology"/>
<evidence type="ECO:0000256" key="1">
    <source>
        <dbReference type="ARBA" id="ARBA00009995"/>
    </source>
</evidence>
<comment type="similarity">
    <text evidence="1">Belongs to the UDP-glycosyltransferase family.</text>
</comment>
<keyword evidence="4" id="KW-0812">Transmembrane</keyword>
<name>A0A7E5W5E8_TRINI</name>
<dbReference type="CDD" id="cd03784">
    <property type="entry name" value="GT1_Gtf-like"/>
    <property type="match status" value="1"/>
</dbReference>
<dbReference type="InParanoid" id="A0A7E5W5E8"/>
<evidence type="ECO:0000256" key="2">
    <source>
        <dbReference type="ARBA" id="ARBA00022676"/>
    </source>
</evidence>
<dbReference type="GO" id="GO:0008194">
    <property type="term" value="F:UDP-glycosyltransferase activity"/>
    <property type="evidence" value="ECO:0007669"/>
    <property type="project" value="InterPro"/>
</dbReference>
<dbReference type="Gene3D" id="3.40.50.2000">
    <property type="entry name" value="Glycogen Phosphorylase B"/>
    <property type="match status" value="1"/>
</dbReference>
<dbReference type="RefSeq" id="XP_026735870.1">
    <property type="nucleotide sequence ID" value="XM_026880069.1"/>
</dbReference>
<dbReference type="InterPro" id="IPR050271">
    <property type="entry name" value="UDP-glycosyltransferase"/>
</dbReference>
<accession>A0A7E5W5E8</accession>
<keyword evidence="4" id="KW-1133">Transmembrane helix</keyword>
<gene>
    <name evidence="6" type="primary">LOC113499554</name>
</gene>
<dbReference type="SUPFAM" id="SSF53756">
    <property type="entry name" value="UDP-Glycosyltransferase/glycogen phosphorylase"/>
    <property type="match status" value="1"/>
</dbReference>
<dbReference type="InterPro" id="IPR002213">
    <property type="entry name" value="UDP_glucos_trans"/>
</dbReference>
<keyword evidence="3" id="KW-0808">Transferase</keyword>
<dbReference type="Pfam" id="PF00201">
    <property type="entry name" value="UDPGT"/>
    <property type="match status" value="1"/>
</dbReference>
<sequence>MFLIQDLKKIMDESKYGVIYFSMGSNLQSDSWPENVKSDLLKMFGSLKQIVIWKFGVDLPNLTKNVHVLKWAPQPSILAHPNCVLFITGGLLSTTETIYYCVPIIGIPVFGDQPVNIKRAIVKGIALKVKLSYSLVKDLKAAIQEIINNPRYTETVKTLSAIHHDRPMKPVDEMVYRVEHVESTRGAPHLRSPALLVPLYQRLYLDLAALVALAVVALVIAAKKLLLKMFSKSNEDDKKKDN</sequence>
<dbReference type="Proteomes" id="UP000322000">
    <property type="component" value="Chromosome 12"/>
</dbReference>
<evidence type="ECO:0000313" key="6">
    <source>
        <dbReference type="RefSeq" id="XP_026735870.1"/>
    </source>
</evidence>
<evidence type="ECO:0000256" key="3">
    <source>
        <dbReference type="ARBA" id="ARBA00022679"/>
    </source>
</evidence>
<dbReference type="FunFam" id="3.40.50.2000:FF:000050">
    <property type="entry name" value="UDP-glucuronosyltransferase"/>
    <property type="match status" value="1"/>
</dbReference>
<dbReference type="PANTHER" id="PTHR48043">
    <property type="entry name" value="EG:EG0003.4 PROTEIN-RELATED"/>
    <property type="match status" value="1"/>
</dbReference>
<keyword evidence="5" id="KW-1185">Reference proteome</keyword>